<evidence type="ECO:0000313" key="3">
    <source>
        <dbReference type="Proteomes" id="UP001516023"/>
    </source>
</evidence>
<dbReference type="Proteomes" id="UP001516023">
    <property type="component" value="Unassembled WGS sequence"/>
</dbReference>
<dbReference type="AlphaFoldDB" id="A0ABD3QD17"/>
<feature type="non-terminal residue" evidence="2">
    <location>
        <position position="1"/>
    </location>
</feature>
<organism evidence="2 3">
    <name type="scientific">Cyclotella cryptica</name>
    <dbReference type="NCBI Taxonomy" id="29204"/>
    <lineage>
        <taxon>Eukaryota</taxon>
        <taxon>Sar</taxon>
        <taxon>Stramenopiles</taxon>
        <taxon>Ochrophyta</taxon>
        <taxon>Bacillariophyta</taxon>
        <taxon>Coscinodiscophyceae</taxon>
        <taxon>Thalassiosirophycidae</taxon>
        <taxon>Stephanodiscales</taxon>
        <taxon>Stephanodiscaceae</taxon>
        <taxon>Cyclotella</taxon>
    </lineage>
</organism>
<gene>
    <name evidence="2" type="ORF">HJC23_006871</name>
</gene>
<evidence type="ECO:0000256" key="1">
    <source>
        <dbReference type="SAM" id="MobiDB-lite"/>
    </source>
</evidence>
<sequence>LAPATHKALHSSTCPANAAQCRGVHPQSCSATSASAPCRISVRAESAEKVSEKQAKCRGVAPVLFDAFTLQPFAKRHRSYGRQFHKMAASSPEVRPFAQHHHEDQSDEDDGDGHAEDVLAFFDASFKKNSRIKKMTRQSLFVDALVCVIVLHYLF</sequence>
<name>A0ABD3QD17_9STRA</name>
<evidence type="ECO:0000313" key="2">
    <source>
        <dbReference type="EMBL" id="KAL3797833.1"/>
    </source>
</evidence>
<reference evidence="2 3" key="1">
    <citation type="journal article" date="2020" name="G3 (Bethesda)">
        <title>Improved Reference Genome for Cyclotella cryptica CCMP332, a Model for Cell Wall Morphogenesis, Salinity Adaptation, and Lipid Production in Diatoms (Bacillariophyta).</title>
        <authorList>
            <person name="Roberts W.R."/>
            <person name="Downey K.M."/>
            <person name="Ruck E.C."/>
            <person name="Traller J.C."/>
            <person name="Alverson A.J."/>
        </authorList>
    </citation>
    <scope>NUCLEOTIDE SEQUENCE [LARGE SCALE GENOMIC DNA]</scope>
    <source>
        <strain evidence="2 3">CCMP332</strain>
    </source>
</reference>
<proteinExistence type="predicted"/>
<protein>
    <submittedName>
        <fullName evidence="2">Uncharacterized protein</fullName>
    </submittedName>
</protein>
<keyword evidence="3" id="KW-1185">Reference proteome</keyword>
<comment type="caution">
    <text evidence="2">The sequence shown here is derived from an EMBL/GenBank/DDBJ whole genome shotgun (WGS) entry which is preliminary data.</text>
</comment>
<feature type="region of interest" description="Disordered" evidence="1">
    <location>
        <begin position="84"/>
        <end position="112"/>
    </location>
</feature>
<accession>A0ABD3QD17</accession>
<dbReference type="EMBL" id="JABMIG020000051">
    <property type="protein sequence ID" value="KAL3797833.1"/>
    <property type="molecule type" value="Genomic_DNA"/>
</dbReference>